<evidence type="ECO:0000313" key="9">
    <source>
        <dbReference type="EMBL" id="MBZ7988174.1"/>
    </source>
</evidence>
<gene>
    <name evidence="9" type="ORF">AVCANL283_08745</name>
</gene>
<evidence type="ECO:0000256" key="2">
    <source>
        <dbReference type="ARBA" id="ARBA00011738"/>
    </source>
</evidence>
<dbReference type="SUPFAM" id="SSF54719">
    <property type="entry name" value="Fe,Mn superoxide dismutase (SOD), C-terminal domain"/>
    <property type="match status" value="1"/>
</dbReference>
<dbReference type="EMBL" id="JACGBB010000050">
    <property type="protein sequence ID" value="MBZ7988174.1"/>
    <property type="molecule type" value="Genomic_DNA"/>
</dbReference>
<comment type="similarity">
    <text evidence="1 6">Belongs to the iron/manganese superoxide dismutase family.</text>
</comment>
<dbReference type="Pfam" id="PF02777">
    <property type="entry name" value="Sod_Fe_C"/>
    <property type="match status" value="1"/>
</dbReference>
<dbReference type="InterPro" id="IPR036324">
    <property type="entry name" value="Mn/Fe_SOD_N_sf"/>
</dbReference>
<dbReference type="PANTHER" id="PTHR42769">
    <property type="entry name" value="SUPEROXIDE DISMUTASE"/>
    <property type="match status" value="1"/>
</dbReference>
<dbReference type="RefSeq" id="WP_172230457.1">
    <property type="nucleotide sequence ID" value="NZ_CP035946.1"/>
</dbReference>
<comment type="function">
    <text evidence="6">Destroys radicals which are normally produced within the cells and which are toxic to biological systems.</text>
</comment>
<feature type="domain" description="Manganese/iron superoxide dismutase C-terminal" evidence="8">
    <location>
        <begin position="90"/>
        <end position="189"/>
    </location>
</feature>
<dbReference type="Gene3D" id="3.55.40.20">
    <property type="entry name" value="Iron/manganese superoxide dismutase, C-terminal domain"/>
    <property type="match status" value="1"/>
</dbReference>
<reference evidence="9 10" key="1">
    <citation type="submission" date="2020-07" db="EMBL/GenBank/DDBJ databases">
        <title>Transfer of Campylobacter canadensis to the novel genus Avispirillum gen. nov., that also includes two novel species recovered from migratory waterfowl: Avispirillum anseris sp. nov. and Avispirillum brantae sp. nov.</title>
        <authorList>
            <person name="Miller W.G."/>
            <person name="Chapman M.H."/>
            <person name="Yee E."/>
            <person name="Inglis G.D."/>
        </authorList>
    </citation>
    <scope>NUCLEOTIDE SEQUENCE [LARGE SCALE GENOMIC DNA]</scope>
    <source>
        <strain evidence="9 10">L283</strain>
    </source>
</reference>
<dbReference type="InterPro" id="IPR019831">
    <property type="entry name" value="Mn/Fe_SOD_N"/>
</dbReference>
<keyword evidence="10" id="KW-1185">Reference proteome</keyword>
<evidence type="ECO:0000256" key="6">
    <source>
        <dbReference type="RuleBase" id="RU000414"/>
    </source>
</evidence>
<dbReference type="Proteomes" id="UP000786183">
    <property type="component" value="Unassembled WGS sequence"/>
</dbReference>
<dbReference type="PIRSF" id="PIRSF000349">
    <property type="entry name" value="SODismutase"/>
    <property type="match status" value="1"/>
</dbReference>
<dbReference type="SUPFAM" id="SSF46609">
    <property type="entry name" value="Fe,Mn superoxide dismutase (SOD), N-terminal domain"/>
    <property type="match status" value="1"/>
</dbReference>
<name>A0ABS7WVV1_9BACT</name>
<evidence type="ECO:0000256" key="5">
    <source>
        <dbReference type="ARBA" id="ARBA00023002"/>
    </source>
</evidence>
<dbReference type="PANTHER" id="PTHR42769:SF3">
    <property type="entry name" value="SUPEROXIDE DISMUTASE [FE] 2, CHLOROPLASTIC"/>
    <property type="match status" value="1"/>
</dbReference>
<evidence type="ECO:0000256" key="3">
    <source>
        <dbReference type="ARBA" id="ARBA00012682"/>
    </source>
</evidence>
<comment type="catalytic activity">
    <reaction evidence="6">
        <text>2 superoxide + 2 H(+) = H2O2 + O2</text>
        <dbReference type="Rhea" id="RHEA:20696"/>
        <dbReference type="ChEBI" id="CHEBI:15378"/>
        <dbReference type="ChEBI" id="CHEBI:15379"/>
        <dbReference type="ChEBI" id="CHEBI:16240"/>
        <dbReference type="ChEBI" id="CHEBI:18421"/>
        <dbReference type="EC" id="1.15.1.1"/>
    </reaction>
</comment>
<evidence type="ECO:0000259" key="7">
    <source>
        <dbReference type="Pfam" id="PF00081"/>
    </source>
</evidence>
<dbReference type="InterPro" id="IPR019832">
    <property type="entry name" value="Mn/Fe_SOD_C"/>
</dbReference>
<evidence type="ECO:0000313" key="10">
    <source>
        <dbReference type="Proteomes" id="UP000786183"/>
    </source>
</evidence>
<accession>A0ABS7WVV1</accession>
<keyword evidence="5 6" id="KW-0560">Oxidoreductase</keyword>
<dbReference type="InterPro" id="IPR036314">
    <property type="entry name" value="SOD_C_sf"/>
</dbReference>
<comment type="subunit">
    <text evidence="2">Homodimer.</text>
</comment>
<dbReference type="Pfam" id="PF00081">
    <property type="entry name" value="Sod_Fe_N"/>
    <property type="match status" value="1"/>
</dbReference>
<evidence type="ECO:0000256" key="1">
    <source>
        <dbReference type="ARBA" id="ARBA00008714"/>
    </source>
</evidence>
<dbReference type="PROSITE" id="PS00088">
    <property type="entry name" value="SOD_MN"/>
    <property type="match status" value="1"/>
</dbReference>
<evidence type="ECO:0000256" key="4">
    <source>
        <dbReference type="ARBA" id="ARBA00022723"/>
    </source>
</evidence>
<dbReference type="EC" id="1.15.1.1" evidence="3 6"/>
<sequence length="214" mass="24828">MFSLRTLKYDIKDFSGFLSEETFNYHYSKHHQTYVNNLNNLIKGSEFEGKDLVSIIRGSKDGIFNNAAQVYNHDFYFDCIAPSKDVGAMSDELKAAIERDFGTCEKFKDEFIKGATGLFGSGWFWLVLNLDSKKLELVKTQNAQTPIVENKVPLLVVDVWEHAYYVDYRNARAGYLEKFYEHICWHFVSACYEWALKEGMNSVSFYANELHNNK</sequence>
<proteinExistence type="inferred from homology"/>
<dbReference type="InterPro" id="IPR001189">
    <property type="entry name" value="Mn/Fe_SOD"/>
</dbReference>
<keyword evidence="4 6" id="KW-0479">Metal-binding</keyword>
<dbReference type="Gene3D" id="1.10.287.990">
    <property type="entry name" value="Fe,Mn superoxide dismutase (SOD) domain"/>
    <property type="match status" value="1"/>
</dbReference>
<dbReference type="PRINTS" id="PR01703">
    <property type="entry name" value="MNSODISMTASE"/>
</dbReference>
<protein>
    <recommendedName>
        <fullName evidence="3 6">Superoxide dismutase</fullName>
        <ecNumber evidence="3 6">1.15.1.1</ecNumber>
    </recommendedName>
</protein>
<organism evidence="9 10">
    <name type="scientific">Campylobacter canadensis</name>
    <dbReference type="NCBI Taxonomy" id="449520"/>
    <lineage>
        <taxon>Bacteria</taxon>
        <taxon>Pseudomonadati</taxon>
        <taxon>Campylobacterota</taxon>
        <taxon>Epsilonproteobacteria</taxon>
        <taxon>Campylobacterales</taxon>
        <taxon>Campylobacteraceae</taxon>
        <taxon>Campylobacter</taxon>
    </lineage>
</organism>
<comment type="caution">
    <text evidence="9">The sequence shown here is derived from an EMBL/GenBank/DDBJ whole genome shotgun (WGS) entry which is preliminary data.</text>
</comment>
<feature type="domain" description="Manganese/iron superoxide dismutase N-terminal" evidence="7">
    <location>
        <begin position="2"/>
        <end position="80"/>
    </location>
</feature>
<dbReference type="InterPro" id="IPR019833">
    <property type="entry name" value="Mn/Fe_SOD_BS"/>
</dbReference>
<evidence type="ECO:0000259" key="8">
    <source>
        <dbReference type="Pfam" id="PF02777"/>
    </source>
</evidence>